<comment type="caution">
    <text evidence="2">The sequence shown here is derived from an EMBL/GenBank/DDBJ whole genome shotgun (WGS) entry which is preliminary data.</text>
</comment>
<evidence type="ECO:0000259" key="1">
    <source>
        <dbReference type="PROSITE" id="PS51186"/>
    </source>
</evidence>
<dbReference type="PROSITE" id="PS51186">
    <property type="entry name" value="GNAT"/>
    <property type="match status" value="1"/>
</dbReference>
<evidence type="ECO:0000313" key="2">
    <source>
        <dbReference type="EMBL" id="HIX19655.1"/>
    </source>
</evidence>
<dbReference type="Pfam" id="PF00583">
    <property type="entry name" value="Acetyltransf_1"/>
    <property type="match status" value="1"/>
</dbReference>
<dbReference type="CDD" id="cd04301">
    <property type="entry name" value="NAT_SF"/>
    <property type="match status" value="1"/>
</dbReference>
<name>A0A9D2AGS8_9BACT</name>
<dbReference type="InterPro" id="IPR016181">
    <property type="entry name" value="Acyl_CoA_acyltransferase"/>
</dbReference>
<accession>A0A9D2AGS8</accession>
<feature type="domain" description="N-acetyltransferase" evidence="1">
    <location>
        <begin position="18"/>
        <end position="167"/>
    </location>
</feature>
<dbReference type="AlphaFoldDB" id="A0A9D2AGS8"/>
<dbReference type="InterPro" id="IPR000182">
    <property type="entry name" value="GNAT_dom"/>
</dbReference>
<protein>
    <submittedName>
        <fullName evidence="2">GNAT family N-acetyltransferase</fullName>
    </submittedName>
</protein>
<dbReference type="Gene3D" id="3.40.630.30">
    <property type="match status" value="1"/>
</dbReference>
<dbReference type="EMBL" id="DXFQ01000057">
    <property type="protein sequence ID" value="HIX19655.1"/>
    <property type="molecule type" value="Genomic_DNA"/>
</dbReference>
<organism evidence="2 3">
    <name type="scientific">Candidatus Akkermansia intestinigallinarum</name>
    <dbReference type="NCBI Taxonomy" id="2838431"/>
    <lineage>
        <taxon>Bacteria</taxon>
        <taxon>Pseudomonadati</taxon>
        <taxon>Verrucomicrobiota</taxon>
        <taxon>Verrucomicrobiia</taxon>
        <taxon>Verrucomicrobiales</taxon>
        <taxon>Akkermansiaceae</taxon>
        <taxon>Akkermansia</taxon>
    </lineage>
</organism>
<evidence type="ECO:0000313" key="3">
    <source>
        <dbReference type="Proteomes" id="UP000823964"/>
    </source>
</evidence>
<sequence length="193" mass="22539">MLPDAPKSEPPYPPLSASRLRNAEHPLYEAAKQLYESSFPREERRSDPQHRRALADEAFHSLALSDERGLAAILYYWQHPDFTFIEHLAVCPERRGCGIGHRVLRMAAEELSPDRPVILEIEPAIDDRTRRRLRFYESCGYQRLPDYHEQQPYHAGLEPLPMELLLLPQGGACRRPDAFEDYLLTRVMQYRDR</sequence>
<dbReference type="Proteomes" id="UP000823964">
    <property type="component" value="Unassembled WGS sequence"/>
</dbReference>
<dbReference type="SUPFAM" id="SSF55729">
    <property type="entry name" value="Acyl-CoA N-acyltransferases (Nat)"/>
    <property type="match status" value="1"/>
</dbReference>
<reference evidence="2" key="1">
    <citation type="journal article" date="2021" name="PeerJ">
        <title>Extensive microbial diversity within the chicken gut microbiome revealed by metagenomics and culture.</title>
        <authorList>
            <person name="Gilroy R."/>
            <person name="Ravi A."/>
            <person name="Getino M."/>
            <person name="Pursley I."/>
            <person name="Horton D.L."/>
            <person name="Alikhan N.F."/>
            <person name="Baker D."/>
            <person name="Gharbi K."/>
            <person name="Hall N."/>
            <person name="Watson M."/>
            <person name="Adriaenssens E.M."/>
            <person name="Foster-Nyarko E."/>
            <person name="Jarju S."/>
            <person name="Secka A."/>
            <person name="Antonio M."/>
            <person name="Oren A."/>
            <person name="Chaudhuri R.R."/>
            <person name="La Ragione R."/>
            <person name="Hildebrand F."/>
            <person name="Pallen M.J."/>
        </authorList>
    </citation>
    <scope>NUCLEOTIDE SEQUENCE</scope>
    <source>
        <strain evidence="2">14975</strain>
    </source>
</reference>
<dbReference type="GO" id="GO:0016747">
    <property type="term" value="F:acyltransferase activity, transferring groups other than amino-acyl groups"/>
    <property type="evidence" value="ECO:0007669"/>
    <property type="project" value="InterPro"/>
</dbReference>
<proteinExistence type="predicted"/>
<gene>
    <name evidence="2" type="ORF">H9862_03520</name>
</gene>
<reference evidence="2" key="2">
    <citation type="submission" date="2021-04" db="EMBL/GenBank/DDBJ databases">
        <authorList>
            <person name="Gilroy R."/>
        </authorList>
    </citation>
    <scope>NUCLEOTIDE SEQUENCE</scope>
    <source>
        <strain evidence="2">14975</strain>
    </source>
</reference>